<sequence length="119" mass="13410">MSKKGQTEKRNRGKKENEAARLKQTGIALLLAEIRAIVSFLTTVEERGDSRRRRSAIYRSVDELFLLLSMGGNTCQLYPARLSARLSLTALILRFRAAELILRVGVEWKRNGTTPTPHA</sequence>
<name>A0ABD0M9F6_9CAEN</name>
<accession>A0ABD0M9F6</accession>
<organism evidence="1 2">
    <name type="scientific">Batillaria attramentaria</name>
    <dbReference type="NCBI Taxonomy" id="370345"/>
    <lineage>
        <taxon>Eukaryota</taxon>
        <taxon>Metazoa</taxon>
        <taxon>Spiralia</taxon>
        <taxon>Lophotrochozoa</taxon>
        <taxon>Mollusca</taxon>
        <taxon>Gastropoda</taxon>
        <taxon>Caenogastropoda</taxon>
        <taxon>Sorbeoconcha</taxon>
        <taxon>Cerithioidea</taxon>
        <taxon>Batillariidae</taxon>
        <taxon>Batillaria</taxon>
    </lineage>
</organism>
<evidence type="ECO:0000313" key="2">
    <source>
        <dbReference type="Proteomes" id="UP001519460"/>
    </source>
</evidence>
<dbReference type="EMBL" id="JACVVK020000001">
    <property type="protein sequence ID" value="KAK7508493.1"/>
    <property type="molecule type" value="Genomic_DNA"/>
</dbReference>
<keyword evidence="2" id="KW-1185">Reference proteome</keyword>
<proteinExistence type="predicted"/>
<dbReference type="AlphaFoldDB" id="A0ABD0M9F6"/>
<evidence type="ECO:0000313" key="1">
    <source>
        <dbReference type="EMBL" id="KAK7508493.1"/>
    </source>
</evidence>
<dbReference type="Proteomes" id="UP001519460">
    <property type="component" value="Unassembled WGS sequence"/>
</dbReference>
<comment type="caution">
    <text evidence="1">The sequence shown here is derived from an EMBL/GenBank/DDBJ whole genome shotgun (WGS) entry which is preliminary data.</text>
</comment>
<protein>
    <submittedName>
        <fullName evidence="1">Uncharacterized protein</fullName>
    </submittedName>
</protein>
<reference evidence="1 2" key="1">
    <citation type="journal article" date="2023" name="Sci. Data">
        <title>Genome assembly of the Korean intertidal mud-creeper Batillaria attramentaria.</title>
        <authorList>
            <person name="Patra A.K."/>
            <person name="Ho P.T."/>
            <person name="Jun S."/>
            <person name="Lee S.J."/>
            <person name="Kim Y."/>
            <person name="Won Y.J."/>
        </authorList>
    </citation>
    <scope>NUCLEOTIDE SEQUENCE [LARGE SCALE GENOMIC DNA]</scope>
    <source>
        <strain evidence="1">Wonlab-2016</strain>
    </source>
</reference>
<gene>
    <name evidence="1" type="ORF">BaRGS_00000059</name>
</gene>